<dbReference type="SUPFAM" id="SSF50800">
    <property type="entry name" value="PK beta-barrel domain-like"/>
    <property type="match status" value="1"/>
</dbReference>
<organism evidence="2">
    <name type="scientific">marine metagenome</name>
    <dbReference type="NCBI Taxonomy" id="408172"/>
    <lineage>
        <taxon>unclassified sequences</taxon>
        <taxon>metagenomes</taxon>
        <taxon>ecological metagenomes</taxon>
    </lineage>
</organism>
<gene>
    <name evidence="2" type="ORF">METZ01_LOCUS118657</name>
</gene>
<dbReference type="GO" id="GO:0003824">
    <property type="term" value="F:catalytic activity"/>
    <property type="evidence" value="ECO:0007669"/>
    <property type="project" value="InterPro"/>
</dbReference>
<dbReference type="Pfam" id="PF03473">
    <property type="entry name" value="MOSC"/>
    <property type="match status" value="1"/>
</dbReference>
<protein>
    <recommendedName>
        <fullName evidence="1">MOSC domain-containing protein</fullName>
    </recommendedName>
</protein>
<dbReference type="InterPro" id="IPR005302">
    <property type="entry name" value="MoCF_Sase_C"/>
</dbReference>
<dbReference type="GO" id="GO:0030151">
    <property type="term" value="F:molybdenum ion binding"/>
    <property type="evidence" value="ECO:0007669"/>
    <property type="project" value="InterPro"/>
</dbReference>
<accession>A0A381XNI4</accession>
<dbReference type="PANTHER" id="PTHR30212">
    <property type="entry name" value="PROTEIN YIIM"/>
    <property type="match status" value="1"/>
</dbReference>
<feature type="domain" description="MOSC" evidence="1">
    <location>
        <begin position="15"/>
        <end position="149"/>
    </location>
</feature>
<dbReference type="EMBL" id="UINC01015664">
    <property type="protein sequence ID" value="SVA65803.1"/>
    <property type="molecule type" value="Genomic_DNA"/>
</dbReference>
<sequence length="199" mass="22609">MPVRLGPTRSGIYKTPVTGPVEITPFGIEVDTVCDRQHHGGLDQALYVYRIEDYEWWTEELDMAVEAGWFGDNLTLEGIHDEDLAIGDVIRISDVVLQVTAPRIPCATLGRRMEDPRFPRRFQLAERPGFYCRVLTTGTIRSGSSVDFEAFAAERISVLEVFRHRYVTKPDTATLDRLLRSPIAIMERQRLEALRSSAQ</sequence>
<evidence type="ECO:0000259" key="1">
    <source>
        <dbReference type="PROSITE" id="PS51340"/>
    </source>
</evidence>
<dbReference type="PROSITE" id="PS51340">
    <property type="entry name" value="MOSC"/>
    <property type="match status" value="1"/>
</dbReference>
<dbReference type="AlphaFoldDB" id="A0A381XNI4"/>
<proteinExistence type="predicted"/>
<dbReference type="InterPro" id="IPR011037">
    <property type="entry name" value="Pyrv_Knase-like_insert_dom_sf"/>
</dbReference>
<dbReference type="GO" id="GO:0030170">
    <property type="term" value="F:pyridoxal phosphate binding"/>
    <property type="evidence" value="ECO:0007669"/>
    <property type="project" value="InterPro"/>
</dbReference>
<reference evidence="2" key="1">
    <citation type="submission" date="2018-05" db="EMBL/GenBank/DDBJ databases">
        <authorList>
            <person name="Lanie J.A."/>
            <person name="Ng W.-L."/>
            <person name="Kazmierczak K.M."/>
            <person name="Andrzejewski T.M."/>
            <person name="Davidsen T.M."/>
            <person name="Wayne K.J."/>
            <person name="Tettelin H."/>
            <person name="Glass J.I."/>
            <person name="Rusch D."/>
            <person name="Podicherti R."/>
            <person name="Tsui H.-C.T."/>
            <person name="Winkler M.E."/>
        </authorList>
    </citation>
    <scope>NUCLEOTIDE SEQUENCE</scope>
</reference>
<name>A0A381XNI4_9ZZZZ</name>
<dbReference type="PANTHER" id="PTHR30212:SF2">
    <property type="entry name" value="PROTEIN YIIM"/>
    <property type="match status" value="1"/>
</dbReference>
<evidence type="ECO:0000313" key="2">
    <source>
        <dbReference type="EMBL" id="SVA65803.1"/>
    </source>
</evidence>
<dbReference type="InterPro" id="IPR052353">
    <property type="entry name" value="Benzoxazolinone_Detox_Enz"/>
</dbReference>
<dbReference type="Gene3D" id="2.40.33.20">
    <property type="entry name" value="PK beta-barrel domain-like"/>
    <property type="match status" value="1"/>
</dbReference>